<sequence>MAMMTMHVLANPVMDVNDGNNAYSGLSEWKKESISSEQLYSNCLPYANAPKTFLLAEVIALWSISKCKEALKAYNDIKIMINQYDIGVAISPTFKEARSKTFLALAGASLAQWLTSQPRDLQGPFFRRFEPCYRHPGLTEDPKARGLAIYKNPSPCYLLNINL</sequence>
<proteinExistence type="predicted"/>
<gene>
    <name evidence="1" type="ORF">PoB_002759200</name>
</gene>
<keyword evidence="2" id="KW-1185">Reference proteome</keyword>
<dbReference type="AlphaFoldDB" id="A0AAV4A1A7"/>
<evidence type="ECO:0000313" key="1">
    <source>
        <dbReference type="EMBL" id="GFO01087.1"/>
    </source>
</evidence>
<comment type="caution">
    <text evidence="1">The sequence shown here is derived from an EMBL/GenBank/DDBJ whole genome shotgun (WGS) entry which is preliminary data.</text>
</comment>
<dbReference type="EMBL" id="BLXT01003184">
    <property type="protein sequence ID" value="GFO01087.1"/>
    <property type="molecule type" value="Genomic_DNA"/>
</dbReference>
<dbReference type="Proteomes" id="UP000735302">
    <property type="component" value="Unassembled WGS sequence"/>
</dbReference>
<reference evidence="1 2" key="1">
    <citation type="journal article" date="2021" name="Elife">
        <title>Chloroplast acquisition without the gene transfer in kleptoplastic sea slugs, Plakobranchus ocellatus.</title>
        <authorList>
            <person name="Maeda T."/>
            <person name="Takahashi S."/>
            <person name="Yoshida T."/>
            <person name="Shimamura S."/>
            <person name="Takaki Y."/>
            <person name="Nagai Y."/>
            <person name="Toyoda A."/>
            <person name="Suzuki Y."/>
            <person name="Arimoto A."/>
            <person name="Ishii H."/>
            <person name="Satoh N."/>
            <person name="Nishiyama T."/>
            <person name="Hasebe M."/>
            <person name="Maruyama T."/>
            <person name="Minagawa J."/>
            <person name="Obokata J."/>
            <person name="Shigenobu S."/>
        </authorList>
    </citation>
    <scope>NUCLEOTIDE SEQUENCE [LARGE SCALE GENOMIC DNA]</scope>
</reference>
<organism evidence="1 2">
    <name type="scientific">Plakobranchus ocellatus</name>
    <dbReference type="NCBI Taxonomy" id="259542"/>
    <lineage>
        <taxon>Eukaryota</taxon>
        <taxon>Metazoa</taxon>
        <taxon>Spiralia</taxon>
        <taxon>Lophotrochozoa</taxon>
        <taxon>Mollusca</taxon>
        <taxon>Gastropoda</taxon>
        <taxon>Heterobranchia</taxon>
        <taxon>Euthyneura</taxon>
        <taxon>Panpulmonata</taxon>
        <taxon>Sacoglossa</taxon>
        <taxon>Placobranchoidea</taxon>
        <taxon>Plakobranchidae</taxon>
        <taxon>Plakobranchus</taxon>
    </lineage>
</organism>
<name>A0AAV4A1A7_9GAST</name>
<accession>A0AAV4A1A7</accession>
<evidence type="ECO:0000313" key="2">
    <source>
        <dbReference type="Proteomes" id="UP000735302"/>
    </source>
</evidence>
<protein>
    <submittedName>
        <fullName evidence="1">Uncharacterized protein</fullName>
    </submittedName>
</protein>